<dbReference type="EMBL" id="GBRH01225441">
    <property type="protein sequence ID" value="JAD72454.1"/>
    <property type="molecule type" value="Transcribed_RNA"/>
</dbReference>
<evidence type="ECO:0000313" key="2">
    <source>
        <dbReference type="EMBL" id="JAD72454.1"/>
    </source>
</evidence>
<reference evidence="2" key="2">
    <citation type="journal article" date="2015" name="Data Brief">
        <title>Shoot transcriptome of the giant reed, Arundo donax.</title>
        <authorList>
            <person name="Barrero R.A."/>
            <person name="Guerrero F.D."/>
            <person name="Moolhuijzen P."/>
            <person name="Goolsby J.A."/>
            <person name="Tidwell J."/>
            <person name="Bellgard S.E."/>
            <person name="Bellgard M.I."/>
        </authorList>
    </citation>
    <scope>NUCLEOTIDE SEQUENCE</scope>
    <source>
        <tissue evidence="2">Shoot tissue taken approximately 20 cm above the soil surface</tissue>
    </source>
</reference>
<accession>A0A0A9C815</accession>
<protein>
    <submittedName>
        <fullName evidence="2">Uncharacterized protein</fullName>
    </submittedName>
</protein>
<dbReference type="AlphaFoldDB" id="A0A0A9C815"/>
<feature type="region of interest" description="Disordered" evidence="1">
    <location>
        <begin position="1"/>
        <end position="39"/>
    </location>
</feature>
<evidence type="ECO:0000256" key="1">
    <source>
        <dbReference type="SAM" id="MobiDB-lite"/>
    </source>
</evidence>
<reference evidence="2" key="1">
    <citation type="submission" date="2014-09" db="EMBL/GenBank/DDBJ databases">
        <authorList>
            <person name="Magalhaes I.L.F."/>
            <person name="Oliveira U."/>
            <person name="Santos F.R."/>
            <person name="Vidigal T.H.D.A."/>
            <person name="Brescovit A.D."/>
            <person name="Santos A.J."/>
        </authorList>
    </citation>
    <scope>NUCLEOTIDE SEQUENCE</scope>
    <source>
        <tissue evidence="2">Shoot tissue taken approximately 20 cm above the soil surface</tissue>
    </source>
</reference>
<proteinExistence type="predicted"/>
<organism evidence="2">
    <name type="scientific">Arundo donax</name>
    <name type="common">Giant reed</name>
    <name type="synonym">Donax arundinaceus</name>
    <dbReference type="NCBI Taxonomy" id="35708"/>
    <lineage>
        <taxon>Eukaryota</taxon>
        <taxon>Viridiplantae</taxon>
        <taxon>Streptophyta</taxon>
        <taxon>Embryophyta</taxon>
        <taxon>Tracheophyta</taxon>
        <taxon>Spermatophyta</taxon>
        <taxon>Magnoliopsida</taxon>
        <taxon>Liliopsida</taxon>
        <taxon>Poales</taxon>
        <taxon>Poaceae</taxon>
        <taxon>PACMAD clade</taxon>
        <taxon>Arundinoideae</taxon>
        <taxon>Arundineae</taxon>
        <taxon>Arundo</taxon>
    </lineage>
</organism>
<name>A0A0A9C815_ARUDO</name>
<sequence>MHARRWCLSEKDDDSLASANQENARADEGFDTAVSYASR</sequence>